<dbReference type="RefSeq" id="WP_006780460.1">
    <property type="nucleotide sequence ID" value="NZ_CP040506.1"/>
</dbReference>
<name>G5IG53_9FIRM</name>
<evidence type="ECO:0000256" key="1">
    <source>
        <dbReference type="SAM" id="MobiDB-lite"/>
    </source>
</evidence>
<feature type="region of interest" description="Disordered" evidence="1">
    <location>
        <begin position="28"/>
        <end position="58"/>
    </location>
</feature>
<dbReference type="HOGENOM" id="CLU_540547_0_0_9"/>
<dbReference type="OrthoDB" id="383712at2"/>
<evidence type="ECO:0000313" key="3">
    <source>
        <dbReference type="EMBL" id="EHI59515.1"/>
    </source>
</evidence>
<dbReference type="CDD" id="cd13585">
    <property type="entry name" value="PBP2_TMBP_like"/>
    <property type="match status" value="1"/>
</dbReference>
<feature type="chain" id="PRO_5038452376" description="Extracellular solute-binding protein" evidence="2">
    <location>
        <begin position="27"/>
        <end position="502"/>
    </location>
</feature>
<dbReference type="Gene3D" id="3.40.190.10">
    <property type="entry name" value="Periplasmic binding protein-like II"/>
    <property type="match status" value="1"/>
</dbReference>
<dbReference type="InterPro" id="IPR006059">
    <property type="entry name" value="SBP"/>
</dbReference>
<comment type="caution">
    <text evidence="3">The sequence shown here is derived from an EMBL/GenBank/DDBJ whole genome shotgun (WGS) entry which is preliminary data.</text>
</comment>
<feature type="compositionally biased region" description="Basic and acidic residues" evidence="1">
    <location>
        <begin position="43"/>
        <end position="54"/>
    </location>
</feature>
<evidence type="ECO:0000313" key="4">
    <source>
        <dbReference type="Proteomes" id="UP000005384"/>
    </source>
</evidence>
<dbReference type="InterPro" id="IPR050490">
    <property type="entry name" value="Bact_solute-bd_prot1"/>
</dbReference>
<proteinExistence type="predicted"/>
<keyword evidence="2" id="KW-0732">Signal</keyword>
<evidence type="ECO:0008006" key="5">
    <source>
        <dbReference type="Google" id="ProtNLM"/>
    </source>
</evidence>
<evidence type="ECO:0000256" key="2">
    <source>
        <dbReference type="SAM" id="SignalP"/>
    </source>
</evidence>
<sequence>MKKGIRKALSLLAVTGLLAGSISGCALPSTKQEEPASAAQTEKSSEKAAEKPSKMEGTGEEITLRVWDYCDSTVTQRDAFHKEFEEKHPGVKVEYTCMTQDMLSQSIVTSLSSGEGPDVFYLPSTMTLGKAVEEQMVVPISDYIEADWFDCLIDEVFIDGITMIGDDYYGFPEQKAIASSLMFYNKNVLDQAGVTELPKTWDEFLEVCRQVTEKTDAYGLIEGGQQAWRMETLVRTFAQIAGAQVAGFGRVLTVNGKADFDSQGMKDTFAFFQQLVDDGSLHPDTVTISAPVARERFAQNEAAFLVSGMFCIAAWQENNPDLQFGIMPVPTPGAERKYCQAGGDYSMNTYVIASTSKHPEMGAEYLKCMYSEDYSYQKSCVGDGAWLSIVDGINDKYLTNELSKQYYDILNETTVMYPSAERRDTKVNDFYSQVVDVKPGAGDLLQGVFSKSLPDYETALKTLADNSTAEWKRACEAAGVDYQLLDFTGWDMSRDFTPEDYE</sequence>
<accession>G5IG53</accession>
<dbReference type="SUPFAM" id="SSF53850">
    <property type="entry name" value="Periplasmic binding protein-like II"/>
    <property type="match status" value="1"/>
</dbReference>
<dbReference type="PANTHER" id="PTHR43649:SF12">
    <property type="entry name" value="DIACETYLCHITOBIOSE BINDING PROTEIN DASA"/>
    <property type="match status" value="1"/>
</dbReference>
<dbReference type="AlphaFoldDB" id="G5IG53"/>
<feature type="signal peptide" evidence="2">
    <location>
        <begin position="1"/>
        <end position="26"/>
    </location>
</feature>
<reference evidence="3 4" key="1">
    <citation type="submission" date="2011-08" db="EMBL/GenBank/DDBJ databases">
        <title>The Genome Sequence of Clostridium hathewayi WAL-18680.</title>
        <authorList>
            <consortium name="The Broad Institute Genome Sequencing Platform"/>
            <person name="Earl A."/>
            <person name="Ward D."/>
            <person name="Feldgarden M."/>
            <person name="Gevers D."/>
            <person name="Finegold S.M."/>
            <person name="Summanen P.H."/>
            <person name="Molitoris D.R."/>
            <person name="Song M."/>
            <person name="Daigneault M."/>
            <person name="Allen-Vercoe E."/>
            <person name="Young S.K."/>
            <person name="Zeng Q."/>
            <person name="Gargeya S."/>
            <person name="Fitzgerald M."/>
            <person name="Haas B."/>
            <person name="Abouelleil A."/>
            <person name="Alvarado L."/>
            <person name="Arachchi H.M."/>
            <person name="Berlin A."/>
            <person name="Brown A."/>
            <person name="Chapman S.B."/>
            <person name="Chen Z."/>
            <person name="Dunbar C."/>
            <person name="Freedman E."/>
            <person name="Gearin G."/>
            <person name="Gellesch M."/>
            <person name="Goldberg J."/>
            <person name="Griggs A."/>
            <person name="Gujja S."/>
            <person name="Heiman D."/>
            <person name="Howarth C."/>
            <person name="Larson L."/>
            <person name="Lui A."/>
            <person name="MacDonald P.J.P."/>
            <person name="Montmayeur A."/>
            <person name="Murphy C."/>
            <person name="Neiman D."/>
            <person name="Pearson M."/>
            <person name="Priest M."/>
            <person name="Roberts A."/>
            <person name="Saif S."/>
            <person name="Shea T."/>
            <person name="Shenoy N."/>
            <person name="Sisk P."/>
            <person name="Stolte C."/>
            <person name="Sykes S."/>
            <person name="Wortman J."/>
            <person name="Nusbaum C."/>
            <person name="Birren B."/>
        </authorList>
    </citation>
    <scope>NUCLEOTIDE SEQUENCE [LARGE SCALE GENOMIC DNA]</scope>
    <source>
        <strain evidence="3 4">WAL-18680</strain>
    </source>
</reference>
<dbReference type="PROSITE" id="PS51257">
    <property type="entry name" value="PROKAR_LIPOPROTEIN"/>
    <property type="match status" value="1"/>
</dbReference>
<dbReference type="Proteomes" id="UP000005384">
    <property type="component" value="Unassembled WGS sequence"/>
</dbReference>
<dbReference type="PATRIC" id="fig|742737.3.peg.2498"/>
<keyword evidence="4" id="KW-1185">Reference proteome</keyword>
<dbReference type="Pfam" id="PF01547">
    <property type="entry name" value="SBP_bac_1"/>
    <property type="match status" value="1"/>
</dbReference>
<dbReference type="EMBL" id="ADLN01000055">
    <property type="protein sequence ID" value="EHI59515.1"/>
    <property type="molecule type" value="Genomic_DNA"/>
</dbReference>
<organism evidence="3 4">
    <name type="scientific">Hungatella hathewayi WAL-18680</name>
    <dbReference type="NCBI Taxonomy" id="742737"/>
    <lineage>
        <taxon>Bacteria</taxon>
        <taxon>Bacillati</taxon>
        <taxon>Bacillota</taxon>
        <taxon>Clostridia</taxon>
        <taxon>Lachnospirales</taxon>
        <taxon>Lachnospiraceae</taxon>
        <taxon>Hungatella</taxon>
    </lineage>
</organism>
<gene>
    <name evidence="3" type="ORF">HMPREF9473_02481</name>
</gene>
<dbReference type="PANTHER" id="PTHR43649">
    <property type="entry name" value="ARABINOSE-BINDING PROTEIN-RELATED"/>
    <property type="match status" value="1"/>
</dbReference>
<protein>
    <recommendedName>
        <fullName evidence="5">Extracellular solute-binding protein</fullName>
    </recommendedName>
</protein>